<evidence type="ECO:0000256" key="11">
    <source>
        <dbReference type="SAM" id="MobiDB-lite"/>
    </source>
</evidence>
<dbReference type="Pfam" id="PF02518">
    <property type="entry name" value="HATPase_c"/>
    <property type="match status" value="1"/>
</dbReference>
<evidence type="ECO:0000313" key="15">
    <source>
        <dbReference type="EMBL" id="MBO2463891.1"/>
    </source>
</evidence>
<comment type="catalytic activity">
    <reaction evidence="1">
        <text>ATP + protein L-histidine = ADP + protein N-phospho-L-histidine.</text>
        <dbReference type="EC" id="2.7.13.3"/>
    </reaction>
</comment>
<keyword evidence="10 12" id="KW-0472">Membrane</keyword>
<evidence type="ECO:0000256" key="6">
    <source>
        <dbReference type="ARBA" id="ARBA00022692"/>
    </source>
</evidence>
<dbReference type="InterPro" id="IPR036890">
    <property type="entry name" value="HATPase_C_sf"/>
</dbReference>
<evidence type="ECO:0000256" key="8">
    <source>
        <dbReference type="ARBA" id="ARBA00022989"/>
    </source>
</evidence>
<keyword evidence="8 12" id="KW-1133">Transmembrane helix</keyword>
<dbReference type="CDD" id="cd00075">
    <property type="entry name" value="HATPase"/>
    <property type="match status" value="1"/>
</dbReference>
<keyword evidence="9" id="KW-0902">Two-component regulatory system</keyword>
<proteinExistence type="predicted"/>
<dbReference type="SMART" id="SM00387">
    <property type="entry name" value="HATPase_c"/>
    <property type="match status" value="1"/>
</dbReference>
<dbReference type="InterPro" id="IPR003661">
    <property type="entry name" value="HisK_dim/P_dom"/>
</dbReference>
<protein>
    <recommendedName>
        <fullName evidence="3">histidine kinase</fullName>
        <ecNumber evidence="3">2.7.13.3</ecNumber>
    </recommendedName>
</protein>
<feature type="domain" description="Histidine kinase" evidence="13">
    <location>
        <begin position="249"/>
        <end position="479"/>
    </location>
</feature>
<dbReference type="CDD" id="cd06225">
    <property type="entry name" value="HAMP"/>
    <property type="match status" value="1"/>
</dbReference>
<evidence type="ECO:0000256" key="2">
    <source>
        <dbReference type="ARBA" id="ARBA00004236"/>
    </source>
</evidence>
<evidence type="ECO:0000256" key="10">
    <source>
        <dbReference type="ARBA" id="ARBA00023136"/>
    </source>
</evidence>
<dbReference type="SUPFAM" id="SSF158472">
    <property type="entry name" value="HAMP domain-like"/>
    <property type="match status" value="1"/>
</dbReference>
<comment type="subcellular location">
    <subcellularLocation>
        <location evidence="2">Cell membrane</location>
    </subcellularLocation>
</comment>
<dbReference type="Gene3D" id="3.30.565.10">
    <property type="entry name" value="Histidine kinase-like ATPase, C-terminal domain"/>
    <property type="match status" value="1"/>
</dbReference>
<dbReference type="InterPro" id="IPR004358">
    <property type="entry name" value="Sig_transdc_His_kin-like_C"/>
</dbReference>
<organism evidence="15 16">
    <name type="scientific">Actinomadura violacea</name>
    <dbReference type="NCBI Taxonomy" id="2819934"/>
    <lineage>
        <taxon>Bacteria</taxon>
        <taxon>Bacillati</taxon>
        <taxon>Actinomycetota</taxon>
        <taxon>Actinomycetes</taxon>
        <taxon>Streptosporangiales</taxon>
        <taxon>Thermomonosporaceae</taxon>
        <taxon>Actinomadura</taxon>
    </lineage>
</organism>
<keyword evidence="6 12" id="KW-0812">Transmembrane</keyword>
<evidence type="ECO:0000259" key="13">
    <source>
        <dbReference type="PROSITE" id="PS50109"/>
    </source>
</evidence>
<evidence type="ECO:0000313" key="16">
    <source>
        <dbReference type="Proteomes" id="UP000680206"/>
    </source>
</evidence>
<evidence type="ECO:0000256" key="4">
    <source>
        <dbReference type="ARBA" id="ARBA00022553"/>
    </source>
</evidence>
<keyword evidence="7 15" id="KW-0418">Kinase</keyword>
<keyword evidence="4" id="KW-0597">Phosphoprotein</keyword>
<dbReference type="EC" id="2.7.13.3" evidence="3"/>
<dbReference type="SUPFAM" id="SSF55874">
    <property type="entry name" value="ATPase domain of HSP90 chaperone/DNA topoisomerase II/histidine kinase"/>
    <property type="match status" value="1"/>
</dbReference>
<dbReference type="PROSITE" id="PS50109">
    <property type="entry name" value="HIS_KIN"/>
    <property type="match status" value="1"/>
</dbReference>
<dbReference type="InterPro" id="IPR003594">
    <property type="entry name" value="HATPase_dom"/>
</dbReference>
<dbReference type="PANTHER" id="PTHR45436">
    <property type="entry name" value="SENSOR HISTIDINE KINASE YKOH"/>
    <property type="match status" value="1"/>
</dbReference>
<evidence type="ECO:0000256" key="3">
    <source>
        <dbReference type="ARBA" id="ARBA00012438"/>
    </source>
</evidence>
<keyword evidence="5" id="KW-0808">Transferase</keyword>
<dbReference type="Pfam" id="PF00512">
    <property type="entry name" value="HisKA"/>
    <property type="match status" value="1"/>
</dbReference>
<sequence length="479" mass="50409">MSGRVNDDRAPWWRRVPLRTRMAVLAALAVAVAVAGAAVVAYVVVRQALHVELDRSLERQSAQVARDVRARGWTTRTGTCAWLTTPCAQIVSGDGSTEPDEANLPVTPRVVRVANGRSRPYFSDTTAGGLPVRVYTVAIESDGSRRALQVGTRADNTSRTLSRVRLALFATVAAGVAGAGLLGFLVAGGALRPVARLTRAAERIAATGDPGLRIAAGGSDELGRLAASFNAMLAALEESVTAQRQLVADASHGLRTPLTSLRADIELLDELPPPRRDRVRQRLRAQLAGLGDLVGDLIELARGDEPAREVEDIRLDRLAERCVAQARARWPQAEFTVDAEPVLVCGDPRRLSRALANLLDNAAKFGSGQPVEVTVRSPAETRPLGAAVTGRAERPGGVPEADGEQGTGGEVAVRDHGPGIDPADLPHVFDRFYRSAAARGLPGSGLGLAIVAQVAREHGARAAAEPAPGGGTLVRLVFG</sequence>
<comment type="caution">
    <text evidence="15">The sequence shown here is derived from an EMBL/GenBank/DDBJ whole genome shotgun (WGS) entry which is preliminary data.</text>
</comment>
<dbReference type="PROSITE" id="PS50885">
    <property type="entry name" value="HAMP"/>
    <property type="match status" value="1"/>
</dbReference>
<dbReference type="Gene3D" id="6.10.340.10">
    <property type="match status" value="1"/>
</dbReference>
<evidence type="ECO:0000256" key="5">
    <source>
        <dbReference type="ARBA" id="ARBA00022679"/>
    </source>
</evidence>
<evidence type="ECO:0000256" key="1">
    <source>
        <dbReference type="ARBA" id="ARBA00000085"/>
    </source>
</evidence>
<dbReference type="InterPro" id="IPR036097">
    <property type="entry name" value="HisK_dim/P_sf"/>
</dbReference>
<dbReference type="EMBL" id="JAGEPF010000031">
    <property type="protein sequence ID" value="MBO2463891.1"/>
    <property type="molecule type" value="Genomic_DNA"/>
</dbReference>
<feature type="region of interest" description="Disordered" evidence="11">
    <location>
        <begin position="379"/>
        <end position="420"/>
    </location>
</feature>
<evidence type="ECO:0000256" key="7">
    <source>
        <dbReference type="ARBA" id="ARBA00022777"/>
    </source>
</evidence>
<feature type="domain" description="HAMP" evidence="14">
    <location>
        <begin position="188"/>
        <end position="241"/>
    </location>
</feature>
<dbReference type="Gene3D" id="1.10.287.130">
    <property type="match status" value="1"/>
</dbReference>
<keyword evidence="16" id="KW-1185">Reference proteome</keyword>
<evidence type="ECO:0000259" key="14">
    <source>
        <dbReference type="PROSITE" id="PS50885"/>
    </source>
</evidence>
<accession>A0ABS3S4G5</accession>
<gene>
    <name evidence="15" type="ORF">J4709_40615</name>
</gene>
<evidence type="ECO:0000256" key="12">
    <source>
        <dbReference type="SAM" id="Phobius"/>
    </source>
</evidence>
<dbReference type="CDD" id="cd00082">
    <property type="entry name" value="HisKA"/>
    <property type="match status" value="1"/>
</dbReference>
<evidence type="ECO:0000256" key="9">
    <source>
        <dbReference type="ARBA" id="ARBA00023012"/>
    </source>
</evidence>
<dbReference type="PRINTS" id="PR00344">
    <property type="entry name" value="BCTRLSENSOR"/>
</dbReference>
<dbReference type="Pfam" id="PF00672">
    <property type="entry name" value="HAMP"/>
    <property type="match status" value="1"/>
</dbReference>
<feature type="transmembrane region" description="Helical" evidence="12">
    <location>
        <begin position="22"/>
        <end position="45"/>
    </location>
</feature>
<dbReference type="InterPro" id="IPR003660">
    <property type="entry name" value="HAMP_dom"/>
</dbReference>
<reference evidence="15 16" key="1">
    <citation type="submission" date="2021-03" db="EMBL/GenBank/DDBJ databases">
        <title>Actinomadura violae sp. nov., isolated from lichen in Thailand.</title>
        <authorList>
            <person name="Kanchanasin P."/>
            <person name="Saeng-In P."/>
            <person name="Phongsopitanun W."/>
            <person name="Yuki M."/>
            <person name="Kudo T."/>
            <person name="Ohkuma M."/>
            <person name="Tanasupawat S."/>
        </authorList>
    </citation>
    <scope>NUCLEOTIDE SEQUENCE [LARGE SCALE GENOMIC DNA]</scope>
    <source>
        <strain evidence="15 16">LCR2-06</strain>
    </source>
</reference>
<dbReference type="SMART" id="SM00304">
    <property type="entry name" value="HAMP"/>
    <property type="match status" value="1"/>
</dbReference>
<dbReference type="InterPro" id="IPR050428">
    <property type="entry name" value="TCS_sensor_his_kinase"/>
</dbReference>
<dbReference type="PANTHER" id="PTHR45436:SF5">
    <property type="entry name" value="SENSOR HISTIDINE KINASE TRCS"/>
    <property type="match status" value="1"/>
</dbReference>
<dbReference type="GO" id="GO:0016301">
    <property type="term" value="F:kinase activity"/>
    <property type="evidence" value="ECO:0007669"/>
    <property type="project" value="UniProtKB-KW"/>
</dbReference>
<dbReference type="InterPro" id="IPR005467">
    <property type="entry name" value="His_kinase_dom"/>
</dbReference>
<dbReference type="SUPFAM" id="SSF47384">
    <property type="entry name" value="Homodimeric domain of signal transducing histidine kinase"/>
    <property type="match status" value="1"/>
</dbReference>
<dbReference type="Proteomes" id="UP000680206">
    <property type="component" value="Unassembled WGS sequence"/>
</dbReference>
<dbReference type="SMART" id="SM00388">
    <property type="entry name" value="HisKA"/>
    <property type="match status" value="1"/>
</dbReference>
<name>A0ABS3S4G5_9ACTN</name>
<feature type="transmembrane region" description="Helical" evidence="12">
    <location>
        <begin position="166"/>
        <end position="191"/>
    </location>
</feature>